<evidence type="ECO:0000256" key="1">
    <source>
        <dbReference type="ARBA" id="ARBA00005250"/>
    </source>
</evidence>
<dbReference type="PANTHER" id="PTHR42951:SF4">
    <property type="entry name" value="ACYL-COENZYME A THIOESTERASE MBLAC2"/>
    <property type="match status" value="1"/>
</dbReference>
<dbReference type="SUPFAM" id="SSF56281">
    <property type="entry name" value="Metallo-hydrolase/oxidoreductase"/>
    <property type="match status" value="1"/>
</dbReference>
<name>A0ABS5HZ19_9GAMM</name>
<dbReference type="Pfam" id="PF00753">
    <property type="entry name" value="Lactamase_B"/>
    <property type="match status" value="1"/>
</dbReference>
<dbReference type="InterPro" id="IPR001279">
    <property type="entry name" value="Metallo-B-lactamas"/>
</dbReference>
<dbReference type="CDD" id="cd16282">
    <property type="entry name" value="metallo-hydrolase-like_MBL-fold"/>
    <property type="match status" value="1"/>
</dbReference>
<feature type="domain" description="Metallo-beta-lactamase" evidence="2">
    <location>
        <begin position="80"/>
        <end position="261"/>
    </location>
</feature>
<dbReference type="Proteomes" id="UP000811844">
    <property type="component" value="Unassembled WGS sequence"/>
</dbReference>
<keyword evidence="4" id="KW-1185">Reference proteome</keyword>
<dbReference type="PANTHER" id="PTHR42951">
    <property type="entry name" value="METALLO-BETA-LACTAMASE DOMAIN-CONTAINING"/>
    <property type="match status" value="1"/>
</dbReference>
<reference evidence="3 4" key="1">
    <citation type="submission" date="2020-02" db="EMBL/GenBank/DDBJ databases">
        <title>Shewanella WXL01 sp. nov., a marine bacterium isolated from green algae in Luhuitou Fringing Reef (Northern South China Sea).</title>
        <authorList>
            <person name="Wang X."/>
        </authorList>
    </citation>
    <scope>NUCLEOTIDE SEQUENCE [LARGE SCALE GENOMIC DNA]</scope>
    <source>
        <strain evidence="3 4">MCCC 1A01895</strain>
    </source>
</reference>
<gene>
    <name evidence="3" type="ORF">G3R48_03345</name>
</gene>
<dbReference type="Gene3D" id="3.60.15.10">
    <property type="entry name" value="Ribonuclease Z/Hydroxyacylglutathione hydrolase-like"/>
    <property type="match status" value="1"/>
</dbReference>
<comment type="similarity">
    <text evidence="1">Belongs to the metallo-beta-lactamase superfamily. Class-B beta-lactamase family.</text>
</comment>
<evidence type="ECO:0000313" key="3">
    <source>
        <dbReference type="EMBL" id="MBR9727029.1"/>
    </source>
</evidence>
<dbReference type="InterPro" id="IPR050855">
    <property type="entry name" value="NDM-1-like"/>
</dbReference>
<dbReference type="EMBL" id="JAAIKR010000002">
    <property type="protein sequence ID" value="MBR9727029.1"/>
    <property type="molecule type" value="Genomic_DNA"/>
</dbReference>
<sequence>MSFLTQLQALTNKSTAVVNTLPTQHHPFQLSSFLKQSLILSSIAVSVMATNAIADDDRFKGVKITSQKLTDNVYLFTGSGGNIGVSSGEDGVLIIDDQFAPLADKISAQLDAVHQQSPNAGTTSSKPKYVVNTHYHGDHTGGNSHFGHAGTILAHHNVLKRLSANSDIPKQALPVITYGDSINIRFNNDTLHVIHLGPGHTDGDSVVHWQDSNVIHMGDLYFKDRFPYVDLKGGGSVIGYRDNIDTILHTLADDIKIIPGHGDLATKSELRAFKHMLDDNINWMQQQLAQNKSLEEIHAAGVPQQYKDWGWRFITEKKWIDTLYQDLSK</sequence>
<evidence type="ECO:0000313" key="4">
    <source>
        <dbReference type="Proteomes" id="UP000811844"/>
    </source>
</evidence>
<accession>A0ABS5HZ19</accession>
<comment type="caution">
    <text evidence="3">The sequence shown here is derived from an EMBL/GenBank/DDBJ whole genome shotgun (WGS) entry which is preliminary data.</text>
</comment>
<dbReference type="SMART" id="SM00849">
    <property type="entry name" value="Lactamase_B"/>
    <property type="match status" value="1"/>
</dbReference>
<organism evidence="3 4">
    <name type="scientific">Shewanella intestini</name>
    <dbReference type="NCBI Taxonomy" id="2017544"/>
    <lineage>
        <taxon>Bacteria</taxon>
        <taxon>Pseudomonadati</taxon>
        <taxon>Pseudomonadota</taxon>
        <taxon>Gammaproteobacteria</taxon>
        <taxon>Alteromonadales</taxon>
        <taxon>Shewanellaceae</taxon>
        <taxon>Shewanella</taxon>
    </lineage>
</organism>
<protein>
    <submittedName>
        <fullName evidence="3">MBL fold metallo-hydrolase</fullName>
    </submittedName>
</protein>
<evidence type="ECO:0000259" key="2">
    <source>
        <dbReference type="SMART" id="SM00849"/>
    </source>
</evidence>
<proteinExistence type="inferred from homology"/>
<dbReference type="InterPro" id="IPR036866">
    <property type="entry name" value="RibonucZ/Hydroxyglut_hydro"/>
</dbReference>